<proteinExistence type="inferred from homology"/>
<organism evidence="8 9">
    <name type="scientific">Molorchus minor</name>
    <dbReference type="NCBI Taxonomy" id="1323400"/>
    <lineage>
        <taxon>Eukaryota</taxon>
        <taxon>Metazoa</taxon>
        <taxon>Ecdysozoa</taxon>
        <taxon>Arthropoda</taxon>
        <taxon>Hexapoda</taxon>
        <taxon>Insecta</taxon>
        <taxon>Pterygota</taxon>
        <taxon>Neoptera</taxon>
        <taxon>Endopterygota</taxon>
        <taxon>Coleoptera</taxon>
        <taxon>Polyphaga</taxon>
        <taxon>Cucujiformia</taxon>
        <taxon>Chrysomeloidea</taxon>
        <taxon>Cerambycidae</taxon>
        <taxon>Lamiinae</taxon>
        <taxon>Monochamini</taxon>
        <taxon>Molorchus</taxon>
    </lineage>
</organism>
<dbReference type="EC" id="3.1.1.-" evidence="6"/>
<evidence type="ECO:0000256" key="3">
    <source>
        <dbReference type="ARBA" id="ARBA00022801"/>
    </source>
</evidence>
<dbReference type="PANTHER" id="PTHR11559">
    <property type="entry name" value="CARBOXYLESTERASE"/>
    <property type="match status" value="1"/>
</dbReference>
<dbReference type="PROSITE" id="PS00122">
    <property type="entry name" value="CARBOXYLESTERASE_B_1"/>
    <property type="match status" value="1"/>
</dbReference>
<keyword evidence="9" id="KW-1185">Reference proteome</keyword>
<evidence type="ECO:0000313" key="8">
    <source>
        <dbReference type="EMBL" id="KAJ8970720.1"/>
    </source>
</evidence>
<comment type="similarity">
    <text evidence="1 6">Belongs to the type-B carboxylesterase/lipase family.</text>
</comment>
<dbReference type="InterPro" id="IPR019826">
    <property type="entry name" value="Carboxylesterase_B_AS"/>
</dbReference>
<dbReference type="Gene3D" id="3.40.50.1820">
    <property type="entry name" value="alpha/beta hydrolase"/>
    <property type="match status" value="1"/>
</dbReference>
<sequence>MMLSSLYPDNHLIIYHHPRIDKSPLADELTVTILNGQIRGRERVSKGNNTYYAFQEIPYASPPVGELRFKDPVSAPSWDGVLDTTENTKICYQQGDPLTNITQTEDCLYLNVYTPLEPAANYTELLPVLFWVYGGSFKNGDGSFSAYSPAYFIDYDIIIVTINYRLGPFGFLTTADNVIPSNLGLKDQNLALVWTNENIIFFGGDPEQITIAGESAGASSIGHQLISKKSSGLFRAAILESGTGIASWSHQPFAKYYAYQLGSAINSNFTSDNTSEELLQLLLEASPAEIINTTIEVIPELGNSIGNTQSLIWTPVIDKEDVIDKFVDGPMEDNMERGNFNQVPTLIGFNSEEILLFYASAENATAELLSLAAYFDEDLSRLINNNFNMTSQDKVEAGEELRNVYTDGDFQDDLGALIRFCSDQGFTTPGIRHAALQSNFTDVYLYQFSYKGGIGEIFVGGDILNFEGTDKVGHAEELLYMWDFGFDLSLFPASDTLTSERLLLLWTNFVKYLNPTPEADDVVDNVIWPKTSSDNLTYLNINDTLEIRQNPKRYEEWKPIIDAYAIPPLATY</sequence>
<evidence type="ECO:0000256" key="6">
    <source>
        <dbReference type="RuleBase" id="RU361235"/>
    </source>
</evidence>
<dbReference type="InterPro" id="IPR050309">
    <property type="entry name" value="Type-B_Carboxylest/Lipase"/>
</dbReference>
<feature type="domain" description="Carboxylesterase type B" evidence="7">
    <location>
        <begin position="29"/>
        <end position="552"/>
    </location>
</feature>
<dbReference type="InterPro" id="IPR019819">
    <property type="entry name" value="Carboxylesterase_B_CS"/>
</dbReference>
<protein>
    <recommendedName>
        <fullName evidence="6">Carboxylic ester hydrolase</fullName>
        <ecNumber evidence="6">3.1.1.-</ecNumber>
    </recommendedName>
</protein>
<dbReference type="InterPro" id="IPR029058">
    <property type="entry name" value="AB_hydrolase_fold"/>
</dbReference>
<accession>A0ABQ9J2C8</accession>
<dbReference type="Proteomes" id="UP001162164">
    <property type="component" value="Unassembled WGS sequence"/>
</dbReference>
<evidence type="ECO:0000256" key="2">
    <source>
        <dbReference type="ARBA" id="ARBA00022487"/>
    </source>
</evidence>
<dbReference type="Pfam" id="PF00135">
    <property type="entry name" value="COesterase"/>
    <property type="match status" value="1"/>
</dbReference>
<dbReference type="InterPro" id="IPR002018">
    <property type="entry name" value="CarbesteraseB"/>
</dbReference>
<evidence type="ECO:0000256" key="4">
    <source>
        <dbReference type="ARBA" id="ARBA00023157"/>
    </source>
</evidence>
<reference evidence="8" key="1">
    <citation type="journal article" date="2023" name="Insect Mol. Biol.">
        <title>Genome sequencing provides insights into the evolution of gene families encoding plant cell wall-degrading enzymes in longhorned beetles.</title>
        <authorList>
            <person name="Shin N.R."/>
            <person name="Okamura Y."/>
            <person name="Kirsch R."/>
            <person name="Pauchet Y."/>
        </authorList>
    </citation>
    <scope>NUCLEOTIDE SEQUENCE</scope>
    <source>
        <strain evidence="8">MMC_N1</strain>
    </source>
</reference>
<name>A0ABQ9J2C8_9CUCU</name>
<evidence type="ECO:0000256" key="5">
    <source>
        <dbReference type="ARBA" id="ARBA00023180"/>
    </source>
</evidence>
<dbReference type="EMBL" id="JAPWTJ010001586">
    <property type="protein sequence ID" value="KAJ8970720.1"/>
    <property type="molecule type" value="Genomic_DNA"/>
</dbReference>
<evidence type="ECO:0000313" key="9">
    <source>
        <dbReference type="Proteomes" id="UP001162164"/>
    </source>
</evidence>
<dbReference type="SUPFAM" id="SSF53474">
    <property type="entry name" value="alpha/beta-Hydrolases"/>
    <property type="match status" value="1"/>
</dbReference>
<keyword evidence="4" id="KW-1015">Disulfide bond</keyword>
<keyword evidence="2" id="KW-0719">Serine esterase</keyword>
<evidence type="ECO:0000256" key="1">
    <source>
        <dbReference type="ARBA" id="ARBA00005964"/>
    </source>
</evidence>
<keyword evidence="3 6" id="KW-0378">Hydrolase</keyword>
<keyword evidence="5" id="KW-0325">Glycoprotein</keyword>
<gene>
    <name evidence="8" type="ORF">NQ317_018754</name>
</gene>
<comment type="caution">
    <text evidence="8">The sequence shown here is derived from an EMBL/GenBank/DDBJ whole genome shotgun (WGS) entry which is preliminary data.</text>
</comment>
<evidence type="ECO:0000259" key="7">
    <source>
        <dbReference type="Pfam" id="PF00135"/>
    </source>
</evidence>
<dbReference type="PROSITE" id="PS00941">
    <property type="entry name" value="CARBOXYLESTERASE_B_2"/>
    <property type="match status" value="1"/>
</dbReference>